<dbReference type="GO" id="GO:0005783">
    <property type="term" value="C:endoplasmic reticulum"/>
    <property type="evidence" value="ECO:0007669"/>
    <property type="project" value="TreeGrafter"/>
</dbReference>
<feature type="signal peptide" evidence="3">
    <location>
        <begin position="1"/>
        <end position="19"/>
    </location>
</feature>
<feature type="compositionally biased region" description="Acidic residues" evidence="2">
    <location>
        <begin position="517"/>
        <end position="537"/>
    </location>
</feature>
<evidence type="ECO:0000259" key="4">
    <source>
        <dbReference type="PROSITE" id="PS51352"/>
    </source>
</evidence>
<dbReference type="Pfam" id="PF13848">
    <property type="entry name" value="Thioredoxin_6"/>
    <property type="match status" value="1"/>
</dbReference>
<gene>
    <name evidence="5" type="ORF">LY90DRAFT_517829</name>
</gene>
<dbReference type="InterPro" id="IPR017937">
    <property type="entry name" value="Thioredoxin_CS"/>
</dbReference>
<dbReference type="Pfam" id="PF00085">
    <property type="entry name" value="Thioredoxin"/>
    <property type="match status" value="2"/>
</dbReference>
<dbReference type="GO" id="GO:0034976">
    <property type="term" value="P:response to endoplasmic reticulum stress"/>
    <property type="evidence" value="ECO:0007669"/>
    <property type="project" value="TreeGrafter"/>
</dbReference>
<sequence>MKYYTLFLEVVLFFALVFAEQKKFTYTPEVVALNKSNFDETVANAPQVIVKFYSPNCPHCKALAPIYEDAAKKVREQNVRVIVANIDCSTNGEICDKQKITRYPTLKFYKDGQFKAEFDQKRTVENITEFIIENSRALITIIHGNEATEFIKKFKTDEKKLLIGYFNRIGDVDYKTFEKMAKVYGNEFIYAAAGDKQAAEAVGGVVIPGIVMYKDYDEAIARNTKLSEENISKFVNIHRIPNLDILTEENLQTYIDSKIPLAIFFYEKDIQYEKHKADLYHISKLYRDRLYFVASKSIYKDKNRLNKPLNFGIFDPKDPEFFFSFPKGKRMNQANLVQFGEAYFRHEVIPQIIEEPIKARVYENNVVTLNQENYNEIVLDESRDVCVLYYSPNCQYSKRLFPIWDYLGSRYLYQRKNITIAKFDAYNMKIPQSSPWKNLEYYPTIVMYQAVDKEAMLEEARQQNATIESYNRGIVVYSQDAVRGVKEIANFIFRSSVHQSKIYLNIMDISKFEVDDEISSDEESSSSDEDVDLDGDTALERARKRKEYEKMKKEKRLQKEALKKKKAEEKAKGKSGAKAIPKEAFEKPKTTKTVGDDVKTSKESKETPDKKKKDEL</sequence>
<dbReference type="OrthoDB" id="427280at2759"/>
<evidence type="ECO:0000313" key="5">
    <source>
        <dbReference type="EMBL" id="ORY15929.1"/>
    </source>
</evidence>
<feature type="domain" description="Thioredoxin" evidence="4">
    <location>
        <begin position="5"/>
        <end position="136"/>
    </location>
</feature>
<dbReference type="PROSITE" id="PS51352">
    <property type="entry name" value="THIOREDOXIN_2"/>
    <property type="match status" value="1"/>
</dbReference>
<evidence type="ECO:0000313" key="6">
    <source>
        <dbReference type="Proteomes" id="UP000193920"/>
    </source>
</evidence>
<dbReference type="Proteomes" id="UP000193920">
    <property type="component" value="Unassembled WGS sequence"/>
</dbReference>
<evidence type="ECO:0000256" key="1">
    <source>
        <dbReference type="ARBA" id="ARBA00006347"/>
    </source>
</evidence>
<reference evidence="5 6" key="1">
    <citation type="submission" date="2016-08" db="EMBL/GenBank/DDBJ databases">
        <title>A Parts List for Fungal Cellulosomes Revealed by Comparative Genomics.</title>
        <authorList>
            <consortium name="DOE Joint Genome Institute"/>
            <person name="Haitjema C.H."/>
            <person name="Gilmore S.P."/>
            <person name="Henske J.K."/>
            <person name="Solomon K.V."/>
            <person name="De Groot R."/>
            <person name="Kuo A."/>
            <person name="Mondo S.J."/>
            <person name="Salamov A.A."/>
            <person name="Labutti K."/>
            <person name="Zhao Z."/>
            <person name="Chiniquy J."/>
            <person name="Barry K."/>
            <person name="Brewer H.M."/>
            <person name="Purvine S.O."/>
            <person name="Wright A.T."/>
            <person name="Boxma B."/>
            <person name="Van Alen T."/>
            <person name="Hackstein J.H."/>
            <person name="Baker S.E."/>
            <person name="Grigoriev I.V."/>
            <person name="O'Malley M.A."/>
        </authorList>
    </citation>
    <scope>NUCLEOTIDE SEQUENCE [LARGE SCALE GENOMIC DNA]</scope>
    <source>
        <strain evidence="5 6">G1</strain>
    </source>
</reference>
<dbReference type="GO" id="GO:0006457">
    <property type="term" value="P:protein folding"/>
    <property type="evidence" value="ECO:0007669"/>
    <property type="project" value="TreeGrafter"/>
</dbReference>
<name>A0A1Y2A098_9FUNG</name>
<dbReference type="SUPFAM" id="SSF52833">
    <property type="entry name" value="Thioredoxin-like"/>
    <property type="match status" value="3"/>
</dbReference>
<evidence type="ECO:0000256" key="2">
    <source>
        <dbReference type="SAM" id="MobiDB-lite"/>
    </source>
</evidence>
<feature type="chain" id="PRO_5012417834" description="Thioredoxin domain-containing protein" evidence="3">
    <location>
        <begin position="20"/>
        <end position="616"/>
    </location>
</feature>
<dbReference type="STRING" id="1754190.A0A1Y2A098"/>
<comment type="similarity">
    <text evidence="1">Belongs to the protein disulfide isomerase family.</text>
</comment>
<dbReference type="GO" id="GO:0003756">
    <property type="term" value="F:protein disulfide isomerase activity"/>
    <property type="evidence" value="ECO:0007669"/>
    <property type="project" value="TreeGrafter"/>
</dbReference>
<dbReference type="PANTHER" id="PTHR18929:SF240">
    <property type="entry name" value="PROTEIN DISULFIDE-ISOMERASE"/>
    <property type="match status" value="1"/>
</dbReference>
<organism evidence="5 6">
    <name type="scientific">Neocallimastix californiae</name>
    <dbReference type="NCBI Taxonomy" id="1754190"/>
    <lineage>
        <taxon>Eukaryota</taxon>
        <taxon>Fungi</taxon>
        <taxon>Fungi incertae sedis</taxon>
        <taxon>Chytridiomycota</taxon>
        <taxon>Chytridiomycota incertae sedis</taxon>
        <taxon>Neocallimastigomycetes</taxon>
        <taxon>Neocallimastigales</taxon>
        <taxon>Neocallimastigaceae</taxon>
        <taxon>Neocallimastix</taxon>
    </lineage>
</organism>
<dbReference type="CDD" id="cd02961">
    <property type="entry name" value="PDI_a_family"/>
    <property type="match status" value="1"/>
</dbReference>
<dbReference type="AlphaFoldDB" id="A0A1Y2A098"/>
<feature type="compositionally biased region" description="Basic and acidic residues" evidence="2">
    <location>
        <begin position="538"/>
        <end position="572"/>
    </location>
</feature>
<comment type="caution">
    <text evidence="5">The sequence shown here is derived from an EMBL/GenBank/DDBJ whole genome shotgun (WGS) entry which is preliminary data.</text>
</comment>
<dbReference type="PANTHER" id="PTHR18929">
    <property type="entry name" value="PROTEIN DISULFIDE ISOMERASE"/>
    <property type="match status" value="1"/>
</dbReference>
<dbReference type="Gene3D" id="3.40.30.10">
    <property type="entry name" value="Glutaredoxin"/>
    <property type="match status" value="4"/>
</dbReference>
<proteinExistence type="inferred from homology"/>
<keyword evidence="3" id="KW-0732">Signal</keyword>
<dbReference type="EMBL" id="MCOG01000336">
    <property type="protein sequence ID" value="ORY15929.1"/>
    <property type="molecule type" value="Genomic_DNA"/>
</dbReference>
<dbReference type="InterPro" id="IPR013766">
    <property type="entry name" value="Thioredoxin_domain"/>
</dbReference>
<evidence type="ECO:0000256" key="3">
    <source>
        <dbReference type="SAM" id="SignalP"/>
    </source>
</evidence>
<dbReference type="PROSITE" id="PS00194">
    <property type="entry name" value="THIOREDOXIN_1"/>
    <property type="match status" value="1"/>
</dbReference>
<protein>
    <recommendedName>
        <fullName evidence="4">Thioredoxin domain-containing protein</fullName>
    </recommendedName>
</protein>
<dbReference type="CDD" id="cd02981">
    <property type="entry name" value="PDI_b_family"/>
    <property type="match status" value="1"/>
</dbReference>
<keyword evidence="6" id="KW-1185">Reference proteome</keyword>
<feature type="region of interest" description="Disordered" evidence="2">
    <location>
        <begin position="517"/>
        <end position="616"/>
    </location>
</feature>
<accession>A0A1Y2A098</accession>
<dbReference type="InterPro" id="IPR036249">
    <property type="entry name" value="Thioredoxin-like_sf"/>
</dbReference>
<feature type="compositionally biased region" description="Basic and acidic residues" evidence="2">
    <location>
        <begin position="580"/>
        <end position="616"/>
    </location>
</feature>